<dbReference type="Gene3D" id="3.30.420.10">
    <property type="entry name" value="Ribonuclease H-like superfamily/Ribonuclease H"/>
    <property type="match status" value="1"/>
</dbReference>
<dbReference type="Pfam" id="PF05380">
    <property type="entry name" value="Peptidase_A17"/>
    <property type="match status" value="1"/>
</dbReference>
<evidence type="ECO:0000313" key="3">
    <source>
        <dbReference type="Proteomes" id="UP001235939"/>
    </source>
</evidence>
<gene>
    <name evidence="2" type="ORF">LAZ67_3002613</name>
</gene>
<dbReference type="InterPro" id="IPR008042">
    <property type="entry name" value="Retrotrans_Pao"/>
</dbReference>
<dbReference type="InterPro" id="IPR012337">
    <property type="entry name" value="RNaseH-like_sf"/>
</dbReference>
<keyword evidence="3" id="KW-1185">Reference proteome</keyword>
<dbReference type="InterPro" id="IPR001584">
    <property type="entry name" value="Integrase_cat-core"/>
</dbReference>
<protein>
    <recommendedName>
        <fullName evidence="1">Integrase catalytic domain-containing protein</fullName>
    </recommendedName>
</protein>
<organism evidence="2 3">
    <name type="scientific">Cordylochernes scorpioides</name>
    <dbReference type="NCBI Taxonomy" id="51811"/>
    <lineage>
        <taxon>Eukaryota</taxon>
        <taxon>Metazoa</taxon>
        <taxon>Ecdysozoa</taxon>
        <taxon>Arthropoda</taxon>
        <taxon>Chelicerata</taxon>
        <taxon>Arachnida</taxon>
        <taxon>Pseudoscorpiones</taxon>
        <taxon>Cheliferoidea</taxon>
        <taxon>Chernetidae</taxon>
        <taxon>Cordylochernes</taxon>
    </lineage>
</organism>
<dbReference type="Pfam" id="PF17921">
    <property type="entry name" value="Integrase_H2C2"/>
    <property type="match status" value="1"/>
</dbReference>
<dbReference type="PANTHER" id="PTHR47331:SF1">
    <property type="entry name" value="GAG-LIKE PROTEIN"/>
    <property type="match status" value="1"/>
</dbReference>
<dbReference type="SUPFAM" id="SSF56672">
    <property type="entry name" value="DNA/RNA polymerases"/>
    <property type="match status" value="1"/>
</dbReference>
<dbReference type="InterPro" id="IPR043502">
    <property type="entry name" value="DNA/RNA_pol_sf"/>
</dbReference>
<dbReference type="Proteomes" id="UP001235939">
    <property type="component" value="Chromosome 03"/>
</dbReference>
<reference evidence="2 3" key="1">
    <citation type="submission" date="2022-01" db="EMBL/GenBank/DDBJ databases">
        <title>A chromosomal length assembly of Cordylochernes scorpioides.</title>
        <authorList>
            <person name="Zeh D."/>
            <person name="Zeh J."/>
        </authorList>
    </citation>
    <scope>NUCLEOTIDE SEQUENCE [LARGE SCALE GENOMIC DNA]</scope>
    <source>
        <strain evidence="2">IN4F17</strain>
        <tissue evidence="2">Whole Body</tissue>
    </source>
</reference>
<dbReference type="PANTHER" id="PTHR47331">
    <property type="entry name" value="PHD-TYPE DOMAIN-CONTAINING PROTEIN"/>
    <property type="match status" value="1"/>
</dbReference>
<feature type="domain" description="Integrase catalytic" evidence="1">
    <location>
        <begin position="614"/>
        <end position="739"/>
    </location>
</feature>
<name>A0ABY6K8R7_9ARAC</name>
<dbReference type="SUPFAM" id="SSF53098">
    <property type="entry name" value="Ribonuclease H-like"/>
    <property type="match status" value="1"/>
</dbReference>
<dbReference type="PROSITE" id="PS50994">
    <property type="entry name" value="INTEGRASE"/>
    <property type="match status" value="1"/>
</dbReference>
<accession>A0ABY6K8R7</accession>
<proteinExistence type="predicted"/>
<dbReference type="InterPro" id="IPR036397">
    <property type="entry name" value="RNaseH_sf"/>
</dbReference>
<evidence type="ECO:0000259" key="1">
    <source>
        <dbReference type="PROSITE" id="PS50994"/>
    </source>
</evidence>
<sequence>MSLSDPDYNISAPIDILIGAELAMTLLTGESVIGDEEQLTATSKLGWLLSGRVSSKGSRRSIRNIIQSHHACLETQNIVEIFWKLESIPDVTSISKDENEGEIHFVETHGRDSTGIYVVQLPFRNDCQLGDSRSNTIKRLCSLERSLIPRPEVYDQYRSFIEEYLELGHMSLVPKEDIIKGRIHPVAINTDIAKMYRQIRISQEDSEFQRIVWRNDPHDKIKDYRLETVIYGTGCSPFLATRIIKQLVLNEQRGFELRKWTSNVPDVLSLLPNHLRSTNTNIGFEESKEFVNVLGLQWQPRIDGFTFKGIALPLNSMTKRGILSQAAKIFDPLDWISPFTTTIKLILQELWKTGLEWNDPIPEELRRRLTLINQNLPSLEHIQIPRCVVPADCASRGIFPSDLVEHPLWWNGPPWLIEPALEIKKFINSSKEEEKIKTYFGTIECEIPSIVMNCSSLTKLKCIIAWCLRFVNNIVKCVQSIEFSKEKHCLLRNKPIPNKSRIYNLCPFLNSRGIIRVGGRLKNVNIYGDRINQVLLPRSHHLTTLIVNNVHVHNLHSSTQAKLAAIRNIFWIPSGRNVVRKILRTCMKCARFRKKKKKEAPFQLMGNLPFARINRSRPFLVTGIDFAGLFLIKRNMGRTTSTMNAYVALFICFSTRAIHLELISSLTTDALISTIRRFIARRGKPATIHSDNATNFVEQQIYIIDSKTAKEAWTTLEQIFQPKSRARILQLKKQFVNIIKFIGDENIINYLSRLKTCSDHLREAECKVKDEDMAFSMLAGLPDLYDGIIMNSGNMTDDEFTSSKVKQVLLTEHERRTTRKEDSSKEVLQNGHNAANCRGMKQTTIGNRENQHYQRKVNRSDNFLAALNLTSDEDSWLLDSGATSFFYMLTGSNYRSWKFKMKMLLIERGFWECVINEKTIDADENQRKYEKTKKQGKALATIALSISTEQQIYIIDSKTSKEAWTTLEQIFQPKSRARILQLKKQFVNIIKFIGDENMINYLSRLKTCSDHLREAECEVKDEDMAFSMLAGLPDLYDGIIMNSGSMTDDEFTSSKVKQVLLTEHERRTTRKEDSSKEVCYRNLLLVSKIEENGNRVTFRNMVARIFHPENRIISEATNVNGLYIVEESQKLIERKHVRFDESKIGLEWTNIVEETEPENYNHVCLEPETNYDTDLENEIPSNLDSVGVEDALPQPSISKNIVRIPCGRKGKPGVELNLLDVTEPQNFEEAVRSPEAVYSRKTIYDELRVLQEQGTWELSTLPPVKKPISSRWVYKVKPNESGNVERFKACLVAREQQIYIIDSKTAKEAWTTLEQIFQPKSRARILQLKKQFVNIIKFIGDENIKNYLSRLNTCSDHLREAECEVKDEDMAFSMLAGLPDLYDGIIMNSGSMTDDEFTSSKVKQVLLTEHERRTTRKEDSSKEVLQNDHNAANCRGMKQTTIGNRENQHYQRKVNRSDNFLAALNLTSDEDSWLLDTGATSFFYMKRSTLMRIRENMRRQKKQGKALATIALSISTEQQTYIIDSKTAKEAWTTLEQIFQPKLRARILQLKKQFVNIIKFIGDENMINYLPRLKTCSDHLREAECEVKDEDMAFSMLAGLPDLYDGIIMNSGSMTDDEFTSSKVKQVLLTEHERRTTRKEDSSKEIGHNAANCRGMKQTTIGNRENQHYQRKVNRSDNFLAALNLTSDEDSWLLDSGAANHACRNKDWCVDLQGMSSYPIMTAGGTTEAKGYGRIFLQTNLLLVSKIEENGNRVTFRNMVARIFHPENRIISEATNVNGLYIVEESQKLIERKHVRFDESKIGLEWTNIVEETEPENYNHVCLEPETNYDTDLENEIPSNLDSVGVEDALPQPSISKNIVRIPCGRKGKPGVELNLLDVTEPQNFEEAVRSPEAVYSRKTMDDELRVLQEQGTWELSTLPPVKKPISSRWVYKVKPNESGNVERFKACLVAREQQIYIIDSKTAKEAWTTLEQIFQPKLRARILQLKKQFVNIIKFIGDENIINYLSRLKTCSDHLREAECEVKDEDMAFSMLAGLPDLYDGIIMNSGNMTDDEFTSSKIGHNAANCRGMKQTTIGNRENQHYQRKVNRSDNFLAALNLTSDEDSWLLDSGATNHDLLLVFKIEENGNRVTFRNMVARISNQENKIIAEATNVNGLYIVEESQKVIERKHVRFDESKIGLEWTNIVEETEPENYNHVCLEPETNYDTDLENEIPSNLDSVGVEDALPQPSISKNIVRIPCGRKGKQRVELNLLDVTEPQNFEEAIRSPEAVYWRKAMDDELRMLQEQGTWELSTLPPVKKPISSRWVYKVKPNESGNVERFKACLVARALQWGNDERSVDTGTAWRRCMKITDQWERPTSISGKLGDVHTKNKDTVALRKFREQIKVELGAKDGEIEDFLLVYMMDEMDLRYDRLGLAQMLN</sequence>
<evidence type="ECO:0000313" key="2">
    <source>
        <dbReference type="EMBL" id="UYV64973.1"/>
    </source>
</evidence>
<dbReference type="Pfam" id="PF14223">
    <property type="entry name" value="Retrotran_gag_2"/>
    <property type="match status" value="5"/>
</dbReference>
<dbReference type="InterPro" id="IPR041588">
    <property type="entry name" value="Integrase_H2C2"/>
</dbReference>
<dbReference type="EMBL" id="CP092865">
    <property type="protein sequence ID" value="UYV64973.1"/>
    <property type="molecule type" value="Genomic_DNA"/>
</dbReference>